<dbReference type="GO" id="GO:0005102">
    <property type="term" value="F:signaling receptor binding"/>
    <property type="evidence" value="ECO:0007669"/>
    <property type="project" value="TreeGrafter"/>
</dbReference>
<dbReference type="GO" id="GO:0009897">
    <property type="term" value="C:external side of plasma membrane"/>
    <property type="evidence" value="ECO:0007669"/>
    <property type="project" value="TreeGrafter"/>
</dbReference>
<reference evidence="6" key="2">
    <citation type="submission" date="2025-09" db="UniProtKB">
        <authorList>
            <consortium name="Ensembl"/>
        </authorList>
    </citation>
    <scope>IDENTIFICATION</scope>
</reference>
<evidence type="ECO:0000256" key="2">
    <source>
        <dbReference type="ARBA" id="ARBA00023136"/>
    </source>
</evidence>
<name>A0A8D2M2K1_ZONAL</name>
<dbReference type="GO" id="GO:0001817">
    <property type="term" value="P:regulation of cytokine production"/>
    <property type="evidence" value="ECO:0007669"/>
    <property type="project" value="TreeGrafter"/>
</dbReference>
<feature type="chain" id="PRO_5034739398" description="Ig-like domain-containing protein" evidence="4">
    <location>
        <begin position="19"/>
        <end position="95"/>
    </location>
</feature>
<feature type="signal peptide" evidence="4">
    <location>
        <begin position="1"/>
        <end position="18"/>
    </location>
</feature>
<comment type="subcellular location">
    <subcellularLocation>
        <location evidence="1">Membrane</location>
    </subcellularLocation>
</comment>
<dbReference type="GO" id="GO:0050852">
    <property type="term" value="P:T cell receptor signaling pathway"/>
    <property type="evidence" value="ECO:0007669"/>
    <property type="project" value="TreeGrafter"/>
</dbReference>
<dbReference type="PROSITE" id="PS50835">
    <property type="entry name" value="IG_LIKE"/>
    <property type="match status" value="1"/>
</dbReference>
<evidence type="ECO:0000313" key="6">
    <source>
        <dbReference type="Ensembl" id="ENSZALP00000001322.1"/>
    </source>
</evidence>
<keyword evidence="4" id="KW-0732">Signal</keyword>
<evidence type="ECO:0000256" key="3">
    <source>
        <dbReference type="ARBA" id="ARBA00023319"/>
    </source>
</evidence>
<dbReference type="InterPro" id="IPR013783">
    <property type="entry name" value="Ig-like_fold"/>
</dbReference>
<evidence type="ECO:0000256" key="4">
    <source>
        <dbReference type="SAM" id="SignalP"/>
    </source>
</evidence>
<protein>
    <recommendedName>
        <fullName evidence="5">Ig-like domain-containing protein</fullName>
    </recommendedName>
</protein>
<dbReference type="InterPro" id="IPR036179">
    <property type="entry name" value="Ig-like_dom_sf"/>
</dbReference>
<evidence type="ECO:0000259" key="5">
    <source>
        <dbReference type="PROSITE" id="PS50835"/>
    </source>
</evidence>
<dbReference type="InterPro" id="IPR050504">
    <property type="entry name" value="IgSF_BTN/MOG"/>
</dbReference>
<keyword evidence="7" id="KW-1185">Reference proteome</keyword>
<accession>A0A8D2M2K1</accession>
<proteinExistence type="predicted"/>
<dbReference type="PANTHER" id="PTHR24100:SF149">
    <property type="entry name" value="BG-LIKE ANTIGEN 1-RELATED"/>
    <property type="match status" value="1"/>
</dbReference>
<organism evidence="6 7">
    <name type="scientific">Zonotrichia albicollis</name>
    <name type="common">White-throated sparrow</name>
    <name type="synonym">Fringilla albicollis</name>
    <dbReference type="NCBI Taxonomy" id="44394"/>
    <lineage>
        <taxon>Eukaryota</taxon>
        <taxon>Metazoa</taxon>
        <taxon>Chordata</taxon>
        <taxon>Craniata</taxon>
        <taxon>Vertebrata</taxon>
        <taxon>Euteleostomi</taxon>
        <taxon>Archelosauria</taxon>
        <taxon>Archosauria</taxon>
        <taxon>Dinosauria</taxon>
        <taxon>Saurischia</taxon>
        <taxon>Theropoda</taxon>
        <taxon>Coelurosauria</taxon>
        <taxon>Aves</taxon>
        <taxon>Neognathae</taxon>
        <taxon>Neoaves</taxon>
        <taxon>Telluraves</taxon>
        <taxon>Australaves</taxon>
        <taxon>Passeriformes</taxon>
        <taxon>Passerellidae</taxon>
        <taxon>Zonotrichia</taxon>
    </lineage>
</organism>
<dbReference type="Proteomes" id="UP000694413">
    <property type="component" value="Unassembled WGS sequence"/>
</dbReference>
<sequence>LPFALSLSFLVSRWCSYSQLLYSLSAQGEGTPQPHPLAKGRNAMLPCSFSPEQHAQHMEVSWFWEQLSPFYGEQITHLKIFHVQLSDRGNYTCFL</sequence>
<reference evidence="6" key="1">
    <citation type="submission" date="2025-08" db="UniProtKB">
        <authorList>
            <consortium name="Ensembl"/>
        </authorList>
    </citation>
    <scope>IDENTIFICATION</scope>
</reference>
<feature type="domain" description="Ig-like" evidence="5">
    <location>
        <begin position="2"/>
        <end position="95"/>
    </location>
</feature>
<dbReference type="AlphaFoldDB" id="A0A8D2M2K1"/>
<dbReference type="SUPFAM" id="SSF48726">
    <property type="entry name" value="Immunoglobulin"/>
    <property type="match status" value="1"/>
</dbReference>
<dbReference type="Ensembl" id="ENSZALT00000002392.1">
    <property type="protein sequence ID" value="ENSZALP00000001322.1"/>
    <property type="gene ID" value="ENSZALG00000001561.1"/>
</dbReference>
<evidence type="ECO:0000256" key="1">
    <source>
        <dbReference type="ARBA" id="ARBA00004370"/>
    </source>
</evidence>
<evidence type="ECO:0000313" key="7">
    <source>
        <dbReference type="Proteomes" id="UP000694413"/>
    </source>
</evidence>
<keyword evidence="3" id="KW-0393">Immunoglobulin domain</keyword>
<dbReference type="PANTHER" id="PTHR24100">
    <property type="entry name" value="BUTYROPHILIN"/>
    <property type="match status" value="1"/>
</dbReference>
<dbReference type="InterPro" id="IPR007110">
    <property type="entry name" value="Ig-like_dom"/>
</dbReference>
<keyword evidence="2" id="KW-0472">Membrane</keyword>
<dbReference type="Gene3D" id="2.60.40.10">
    <property type="entry name" value="Immunoglobulins"/>
    <property type="match status" value="1"/>
</dbReference>